<keyword evidence="2" id="KW-0804">Transcription</keyword>
<dbReference type="EMBL" id="KX267773">
    <property type="protein sequence ID" value="API85173.1"/>
    <property type="molecule type" value="Genomic_DNA"/>
</dbReference>
<dbReference type="InterPro" id="IPR036643">
    <property type="entry name" value="RNApol_insert_sf"/>
</dbReference>
<evidence type="ECO:0000259" key="4">
    <source>
        <dbReference type="Pfam" id="PF01000"/>
    </source>
</evidence>
<dbReference type="GeneID" id="30859434"/>
<evidence type="ECO:0000256" key="1">
    <source>
        <dbReference type="ARBA" id="ARBA00022478"/>
    </source>
</evidence>
<dbReference type="SUPFAM" id="SSF56553">
    <property type="entry name" value="Insert subdomain of RNA polymerase alpha subunit"/>
    <property type="match status" value="1"/>
</dbReference>
<dbReference type="GeneID" id="30859394"/>
<evidence type="ECO:0000256" key="3">
    <source>
        <dbReference type="SAM" id="MobiDB-lite"/>
    </source>
</evidence>
<accession>A0A1L4BNI8</accession>
<protein>
    <submittedName>
        <fullName evidence="5">RNA polymerase alpha subunit</fullName>
    </submittedName>
</protein>
<dbReference type="GO" id="GO:0000428">
    <property type="term" value="C:DNA-directed RNA polymerase complex"/>
    <property type="evidence" value="ECO:0007669"/>
    <property type="project" value="UniProtKB-KW"/>
</dbReference>
<dbReference type="GO" id="GO:0003899">
    <property type="term" value="F:DNA-directed RNA polymerase activity"/>
    <property type="evidence" value="ECO:0007669"/>
    <property type="project" value="InterPro"/>
</dbReference>
<dbReference type="GO" id="GO:0046983">
    <property type="term" value="F:protein dimerization activity"/>
    <property type="evidence" value="ECO:0007669"/>
    <property type="project" value="InterPro"/>
</dbReference>
<geneLocation type="plastid" evidence="5"/>
<dbReference type="EMBL" id="KX267773">
    <property type="protein sequence ID" value="API85209.1"/>
    <property type="molecule type" value="Genomic_DNA"/>
</dbReference>
<organism evidence="5">
    <name type="scientific">Pelargonium spinosum</name>
    <dbReference type="NCBI Taxonomy" id="122196"/>
    <lineage>
        <taxon>Eukaryota</taxon>
        <taxon>Viridiplantae</taxon>
        <taxon>Streptophyta</taxon>
        <taxon>Embryophyta</taxon>
        <taxon>Tracheophyta</taxon>
        <taxon>Spermatophyta</taxon>
        <taxon>Magnoliopsida</taxon>
        <taxon>eudicotyledons</taxon>
        <taxon>Gunneridae</taxon>
        <taxon>Pentapetalae</taxon>
        <taxon>rosids</taxon>
        <taxon>malvids</taxon>
        <taxon>Geraniales</taxon>
        <taxon>Geraniaceae</taxon>
        <taxon>Pelargonium</taxon>
    </lineage>
</organism>
<dbReference type="RefSeq" id="YP_009339252.1">
    <property type="nucleotide sequence ID" value="NC_033359.1"/>
</dbReference>
<feature type="compositionally biased region" description="Basic residues" evidence="3">
    <location>
        <begin position="561"/>
        <end position="571"/>
    </location>
</feature>
<sequence>MKKETKFIVKLSNPKNFAEWHNLEFAECPNGLLYGRFGVGPLRPEQSKLLMTTVRQTLLTDILCARVTGARIRNSSKHSRNIDGIQESIHEILHNLKTIQLMGDFEALAGQGPLVAILDVKGPQTAMAVDIELPCGIQVIDESHHIATITKPIDFYLELSIEIDSGESNRERPGTDEEGYSIDAIFRPIHQVDTSIYSYEYQGESFQTLFLEIWSDNIIEPFEALWKASFQILYLLTLVVKAKSVKSKEFEKGLHYGRFFLAPLTRAKCLWIETALRQVLVQEISGEWNRETPVSDEGGDSRDPIFTPIPKVEITIESSEDVPFQSLYIDIWTDGQIDPQQALWQASAKIMELVSIFLQIEPLTPDFFSRKTEEAWERQQKWSDWEEEPETALGLRNERESTRTKIIFLNEHFAHCLNRLRYQELMDKLIRDVFLEKLRNAFDKLKNIKTLAETKDQQQMLADSISEEIKASLDKETEEQALFRSRFSMRLTKQRLSFTEGEIGGLEEWFEKVLGLESFKKMPEPNVNKTLAEFHYGMTEVKERKDQIRREKRALEEELKKRRQERQRRQLNRSWNNGKDEIDPSVGDLF</sequence>
<dbReference type="Gene3D" id="3.30.1360.10">
    <property type="entry name" value="RNA polymerase, RBP11-like subunit"/>
    <property type="match status" value="2"/>
</dbReference>
<dbReference type="AlphaFoldDB" id="A0A1L4BNI8"/>
<evidence type="ECO:0000256" key="2">
    <source>
        <dbReference type="ARBA" id="ARBA00023163"/>
    </source>
</evidence>
<reference evidence="5" key="2">
    <citation type="submission" date="2016-05" db="EMBL/GenBank/DDBJ databases">
        <authorList>
            <person name="Lavstsen T."/>
            <person name="Jespersen J.S."/>
        </authorList>
    </citation>
    <scope>NUCLEOTIDE SEQUENCE</scope>
</reference>
<evidence type="ECO:0000313" key="5">
    <source>
        <dbReference type="EMBL" id="API85209.1"/>
    </source>
</evidence>
<keyword evidence="1" id="KW-0240">DNA-directed RNA polymerase</keyword>
<dbReference type="Gene3D" id="2.170.120.12">
    <property type="entry name" value="DNA-directed RNA polymerase, insert domain"/>
    <property type="match status" value="1"/>
</dbReference>
<dbReference type="SUPFAM" id="SSF55257">
    <property type="entry name" value="RBP11-like subunits of RNA polymerase"/>
    <property type="match status" value="2"/>
</dbReference>
<dbReference type="Pfam" id="PF01000">
    <property type="entry name" value="RNA_pol_A_bac"/>
    <property type="match status" value="1"/>
</dbReference>
<keyword evidence="5" id="KW-0934">Plastid</keyword>
<gene>
    <name evidence="5" type="primary">rpoA</name>
</gene>
<dbReference type="GO" id="GO:0006351">
    <property type="term" value="P:DNA-templated transcription"/>
    <property type="evidence" value="ECO:0007669"/>
    <property type="project" value="InterPro"/>
</dbReference>
<dbReference type="InterPro" id="IPR036603">
    <property type="entry name" value="RBP11-like"/>
</dbReference>
<feature type="domain" description="DNA-directed RNA polymerase insert" evidence="4">
    <location>
        <begin position="81"/>
        <end position="186"/>
    </location>
</feature>
<proteinExistence type="predicted"/>
<dbReference type="InterPro" id="IPR011262">
    <property type="entry name" value="DNA-dir_RNA_pol_insert"/>
</dbReference>
<name>A0A1L4BNI8_9ROSI</name>
<feature type="region of interest" description="Disordered" evidence="3">
    <location>
        <begin position="559"/>
        <end position="590"/>
    </location>
</feature>
<dbReference type="RefSeq" id="YP_009339215.1">
    <property type="nucleotide sequence ID" value="NC_033359.1"/>
</dbReference>
<reference evidence="5" key="1">
    <citation type="journal article" date="2016" name="New Phytol.">
        <title>Expansion of inverted repeat does not decrease substitution rates in Pelargonium plastid genomes.</title>
        <authorList>
            <person name="Weng M.L."/>
            <person name="Ruhlman T.A."/>
            <person name="Jansen R.K."/>
        </authorList>
    </citation>
    <scope>NUCLEOTIDE SEQUENCE</scope>
</reference>